<keyword evidence="11" id="KW-1185">Reference proteome</keyword>
<dbReference type="InterPro" id="IPR017441">
    <property type="entry name" value="Protein_kinase_ATP_BS"/>
</dbReference>
<evidence type="ECO:0000313" key="11">
    <source>
        <dbReference type="Proteomes" id="UP001063166"/>
    </source>
</evidence>
<evidence type="ECO:0000259" key="9">
    <source>
        <dbReference type="PROSITE" id="PS50011"/>
    </source>
</evidence>
<dbReference type="InterPro" id="IPR016024">
    <property type="entry name" value="ARM-type_fold"/>
</dbReference>
<evidence type="ECO:0000256" key="5">
    <source>
        <dbReference type="ARBA" id="ARBA00022840"/>
    </source>
</evidence>
<evidence type="ECO:0000256" key="4">
    <source>
        <dbReference type="ARBA" id="ARBA00022777"/>
    </source>
</evidence>
<organism evidence="10 11">
    <name type="scientific">Lyophyllum shimeji</name>
    <name type="common">Hon-shimeji</name>
    <name type="synonym">Tricholoma shimeji</name>
    <dbReference type="NCBI Taxonomy" id="47721"/>
    <lineage>
        <taxon>Eukaryota</taxon>
        <taxon>Fungi</taxon>
        <taxon>Dikarya</taxon>
        <taxon>Basidiomycota</taxon>
        <taxon>Agaricomycotina</taxon>
        <taxon>Agaricomycetes</taxon>
        <taxon>Agaricomycetidae</taxon>
        <taxon>Agaricales</taxon>
        <taxon>Tricholomatineae</taxon>
        <taxon>Lyophyllaceae</taxon>
        <taxon>Lyophyllum</taxon>
    </lineage>
</organism>
<dbReference type="Gene3D" id="3.30.200.20">
    <property type="entry name" value="Phosphorylase Kinase, domain 1"/>
    <property type="match status" value="1"/>
</dbReference>
<evidence type="ECO:0000256" key="8">
    <source>
        <dbReference type="SAM" id="MobiDB-lite"/>
    </source>
</evidence>
<keyword evidence="2" id="KW-0808">Transferase</keyword>
<proteinExistence type="predicted"/>
<dbReference type="InterPro" id="IPR001245">
    <property type="entry name" value="Ser-Thr/Tyr_kinase_cat_dom"/>
</dbReference>
<gene>
    <name evidence="10" type="ORF">LshimejAT787_1801420</name>
</gene>
<dbReference type="PROSITE" id="PS50011">
    <property type="entry name" value="PROTEIN_KINASE_DOM"/>
    <property type="match status" value="1"/>
</dbReference>
<dbReference type="EMBL" id="BRPK01000018">
    <property type="protein sequence ID" value="GLB44805.1"/>
    <property type="molecule type" value="Genomic_DNA"/>
</dbReference>
<evidence type="ECO:0000256" key="1">
    <source>
        <dbReference type="ARBA" id="ARBA00022527"/>
    </source>
</evidence>
<dbReference type="PROSITE" id="PS00107">
    <property type="entry name" value="PROTEIN_KINASE_ATP"/>
    <property type="match status" value="1"/>
</dbReference>
<dbReference type="InterPro" id="IPR058678">
    <property type="entry name" value="ARM_PUB"/>
</dbReference>
<dbReference type="SUPFAM" id="SSF56112">
    <property type="entry name" value="Protein kinase-like (PK-like)"/>
    <property type="match status" value="1"/>
</dbReference>
<feature type="compositionally biased region" description="Polar residues" evidence="8">
    <location>
        <begin position="493"/>
        <end position="507"/>
    </location>
</feature>
<protein>
    <submittedName>
        <fullName evidence="10">Kinase-like protein</fullName>
    </submittedName>
</protein>
<dbReference type="InterPro" id="IPR000225">
    <property type="entry name" value="Armadillo"/>
</dbReference>
<accession>A0A9P3PXF3</accession>
<dbReference type="PROSITE" id="PS00108">
    <property type="entry name" value="PROTEIN_KINASE_ST"/>
    <property type="match status" value="1"/>
</dbReference>
<reference evidence="10" key="1">
    <citation type="submission" date="2022-07" db="EMBL/GenBank/DDBJ databases">
        <title>The genome of Lyophyllum shimeji provides insight into the initial evolution of ectomycorrhizal fungal genome.</title>
        <authorList>
            <person name="Kobayashi Y."/>
            <person name="Shibata T."/>
            <person name="Hirakawa H."/>
            <person name="Shigenobu S."/>
            <person name="Nishiyama T."/>
            <person name="Yamada A."/>
            <person name="Hasebe M."/>
            <person name="Kawaguchi M."/>
        </authorList>
    </citation>
    <scope>NUCLEOTIDE SEQUENCE</scope>
    <source>
        <strain evidence="10">AT787</strain>
    </source>
</reference>
<dbReference type="PANTHER" id="PTHR44329">
    <property type="entry name" value="SERINE/THREONINE-PROTEIN KINASE TNNI3K-RELATED"/>
    <property type="match status" value="1"/>
</dbReference>
<dbReference type="InterPro" id="IPR011989">
    <property type="entry name" value="ARM-like"/>
</dbReference>
<evidence type="ECO:0000256" key="6">
    <source>
        <dbReference type="PROSITE-ProRule" id="PRU00259"/>
    </source>
</evidence>
<dbReference type="InterPro" id="IPR008271">
    <property type="entry name" value="Ser/Thr_kinase_AS"/>
</dbReference>
<dbReference type="Proteomes" id="UP001063166">
    <property type="component" value="Unassembled WGS sequence"/>
</dbReference>
<dbReference type="GO" id="GO:0004674">
    <property type="term" value="F:protein serine/threonine kinase activity"/>
    <property type="evidence" value="ECO:0007669"/>
    <property type="project" value="UniProtKB-KW"/>
</dbReference>
<dbReference type="PANTHER" id="PTHR44329:SF288">
    <property type="entry name" value="MITOGEN-ACTIVATED PROTEIN KINASE KINASE KINASE 20"/>
    <property type="match status" value="1"/>
</dbReference>
<evidence type="ECO:0000256" key="2">
    <source>
        <dbReference type="ARBA" id="ARBA00022679"/>
    </source>
</evidence>
<feature type="domain" description="Protein kinase" evidence="9">
    <location>
        <begin position="229"/>
        <end position="489"/>
    </location>
</feature>
<name>A0A9P3PXF3_LYOSH</name>
<dbReference type="Pfam" id="PF25598">
    <property type="entry name" value="ARM_PUB"/>
    <property type="match status" value="1"/>
</dbReference>
<dbReference type="GO" id="GO:0005524">
    <property type="term" value="F:ATP binding"/>
    <property type="evidence" value="ECO:0007669"/>
    <property type="project" value="UniProtKB-UniRule"/>
</dbReference>
<keyword evidence="4 10" id="KW-0418">Kinase</keyword>
<keyword evidence="1" id="KW-0723">Serine/threonine-protein kinase</keyword>
<comment type="caution">
    <text evidence="10">The sequence shown here is derived from an EMBL/GenBank/DDBJ whole genome shotgun (WGS) entry which is preliminary data.</text>
</comment>
<dbReference type="SMART" id="SM00220">
    <property type="entry name" value="S_TKc"/>
    <property type="match status" value="1"/>
</dbReference>
<dbReference type="PROSITE" id="PS50176">
    <property type="entry name" value="ARM_REPEAT"/>
    <property type="match status" value="1"/>
</dbReference>
<dbReference type="OrthoDB" id="10261027at2759"/>
<feature type="region of interest" description="Disordered" evidence="8">
    <location>
        <begin position="491"/>
        <end position="525"/>
    </location>
</feature>
<evidence type="ECO:0000256" key="3">
    <source>
        <dbReference type="ARBA" id="ARBA00022741"/>
    </source>
</evidence>
<dbReference type="InterPro" id="IPR000719">
    <property type="entry name" value="Prot_kinase_dom"/>
</dbReference>
<dbReference type="AlphaFoldDB" id="A0A9P3PXF3"/>
<dbReference type="PRINTS" id="PR00109">
    <property type="entry name" value="TYRKINASE"/>
</dbReference>
<feature type="repeat" description="ARM" evidence="6">
    <location>
        <begin position="715"/>
        <end position="758"/>
    </location>
</feature>
<dbReference type="InterPro" id="IPR051681">
    <property type="entry name" value="Ser/Thr_Kinases-Pseudokinases"/>
</dbReference>
<dbReference type="Gene3D" id="1.10.510.10">
    <property type="entry name" value="Transferase(Phosphotransferase) domain 1"/>
    <property type="match status" value="1"/>
</dbReference>
<dbReference type="SMART" id="SM00185">
    <property type="entry name" value="ARM"/>
    <property type="match status" value="4"/>
</dbReference>
<keyword evidence="5 7" id="KW-0067">ATP-binding</keyword>
<dbReference type="Gene3D" id="1.25.10.10">
    <property type="entry name" value="Leucine-rich Repeat Variant"/>
    <property type="match status" value="1"/>
</dbReference>
<evidence type="ECO:0000256" key="7">
    <source>
        <dbReference type="PROSITE-ProRule" id="PRU10141"/>
    </source>
</evidence>
<dbReference type="InterPro" id="IPR011009">
    <property type="entry name" value="Kinase-like_dom_sf"/>
</dbReference>
<feature type="binding site" evidence="7">
    <location>
        <position position="256"/>
    </location>
    <ligand>
        <name>ATP</name>
        <dbReference type="ChEBI" id="CHEBI:30616"/>
    </ligand>
</feature>
<keyword evidence="3 7" id="KW-0547">Nucleotide-binding</keyword>
<sequence length="919" mass="100828">MPPVVGRLAGRSICDHFSDERSLHIHFARERCNTLLEIYRSLLVGVNLERCVDNDSIPTSSLTRLGGRPCRAGRTCFRWLAHQSLSWALLHLDTITQVFAEARNALVEIYTEYKLDANGLQAEFEKALRKDNEDLKTWLGNLHNSDASTVAFVLQNNEAGNLHPLKELTTAFTKRIRSLEQLATEDDAPPELNASLRLAAHTLQRLSGRSPDYEIPPWCVTSFDVDFDADDAHLVGRGAFARVVEGIWNGKLVAVKELSPKADHKFAHDTIRQEVQIWSRLSHPNILPFYGACLEASKPFIISRLCVAGNALKYLKSCPDVNRIKLLHDIAVGMIYLHGQGIIHADLKASNILIGDNGEALIADFGLSQIQDQVSSSVHVTRTSTPADKVGGTFRWMATEVLEGRGLNKPADIYGFALTAWEFYTNGAVPFGSVTDAQVFFALVKKGERPERPQKIEEGVWALVQRCWSGDPYERPDFVAVERMLRGLMAPTGQESTSQVVDSNKATRSPVLSPENSPPPANSRTRKLSIAAEAEAKASLLKGLVTRKILTFSKPPKVACINPKSRDVDRHHTQSNEPGFIESARKIPSLSRLLAESTGAHSMDVVLAFLYNHSLKADGVSEILAEAGLLPAVIDRLQHHELPDNEKYLMSGLLANLACHGKGRARIATQPHTVSVLRELLAPQGSVPMQENASRCLYNLSTDDVSHRLLAESSEAIVSLGRLLSTTTSFDIVKSILGCLTNLSHKEPGRSAILSSTEAIDALVRTLGHGTEDITKEQALLCLGNLSIEEKGVTTLLGHSELIPGLAACLCRESPTPAVKAQTLRCFRNLAKSASSHATICTRPEILAAVCDVLAVRASSNQQKYALHFLHRSTSSDIGKRCLCNEARVLGCLQWFLDNGSLEEQTRAADCLNRVRDCV</sequence>
<evidence type="ECO:0000313" key="10">
    <source>
        <dbReference type="EMBL" id="GLB44805.1"/>
    </source>
</evidence>
<dbReference type="Pfam" id="PF07714">
    <property type="entry name" value="PK_Tyr_Ser-Thr"/>
    <property type="match status" value="1"/>
</dbReference>
<dbReference type="SUPFAM" id="SSF48371">
    <property type="entry name" value="ARM repeat"/>
    <property type="match status" value="1"/>
</dbReference>